<feature type="non-terminal residue" evidence="10">
    <location>
        <position position="1"/>
    </location>
</feature>
<keyword evidence="3" id="KW-0963">Cytoplasm</keyword>
<dbReference type="InterPro" id="IPR029063">
    <property type="entry name" value="SAM-dependent_MTases_sf"/>
</dbReference>
<dbReference type="CDD" id="cd02440">
    <property type="entry name" value="AdoMet_MTases"/>
    <property type="match status" value="1"/>
</dbReference>
<gene>
    <name evidence="10" type="ORF">S01H1_44462</name>
</gene>
<sequence>VSLLLDPQPGESVLDACAGLGGKTAHIAQLMQNKGSVAAMDKDAKKLQQLDSEMQRLSIPIVDTHCIDLHSSLGKKQVDDFDRILIDAPCSGLGVLRRNPDVKWNSTEESLKRHAKIQGRFLENLAPMVKANGVLVYSVCSIEPEENEAVIDSFLKKHPEFVIDKGLGKLPETIYSRIQSTTGFKTLPLLKNMDGFYLARLRRIN</sequence>
<proteinExistence type="inferred from homology"/>
<evidence type="ECO:0000256" key="1">
    <source>
        <dbReference type="ARBA" id="ARBA00004496"/>
    </source>
</evidence>
<dbReference type="GO" id="GO:0008173">
    <property type="term" value="F:RNA methyltransferase activity"/>
    <property type="evidence" value="ECO:0007669"/>
    <property type="project" value="InterPro"/>
</dbReference>
<protein>
    <recommendedName>
        <fullName evidence="9">SAM-dependent MTase RsmB/NOP-type domain-containing protein</fullName>
    </recommendedName>
</protein>
<evidence type="ECO:0000256" key="4">
    <source>
        <dbReference type="ARBA" id="ARBA00022552"/>
    </source>
</evidence>
<evidence type="ECO:0000259" key="9">
    <source>
        <dbReference type="PROSITE" id="PS51686"/>
    </source>
</evidence>
<evidence type="ECO:0000313" key="10">
    <source>
        <dbReference type="EMBL" id="GAG07574.1"/>
    </source>
</evidence>
<dbReference type="GO" id="GO:0005737">
    <property type="term" value="C:cytoplasm"/>
    <property type="evidence" value="ECO:0007669"/>
    <property type="project" value="UniProtKB-SubCell"/>
</dbReference>
<name>X0UP44_9ZZZZ</name>
<evidence type="ECO:0000256" key="2">
    <source>
        <dbReference type="ARBA" id="ARBA00007494"/>
    </source>
</evidence>
<evidence type="ECO:0000256" key="8">
    <source>
        <dbReference type="ARBA" id="ARBA00022884"/>
    </source>
</evidence>
<dbReference type="PRINTS" id="PR02008">
    <property type="entry name" value="RCMTFAMILY"/>
</dbReference>
<comment type="subcellular location">
    <subcellularLocation>
        <location evidence="1">Cytoplasm</location>
    </subcellularLocation>
</comment>
<keyword evidence="4" id="KW-0698">rRNA processing</keyword>
<comment type="similarity">
    <text evidence="2">Belongs to the class I-like SAM-binding methyltransferase superfamily. RsmB/NOP family.</text>
</comment>
<dbReference type="Pfam" id="PF01189">
    <property type="entry name" value="Methyltr_RsmB-F"/>
    <property type="match status" value="1"/>
</dbReference>
<evidence type="ECO:0000256" key="5">
    <source>
        <dbReference type="ARBA" id="ARBA00022603"/>
    </source>
</evidence>
<dbReference type="GO" id="GO:0001510">
    <property type="term" value="P:RNA methylation"/>
    <property type="evidence" value="ECO:0007669"/>
    <property type="project" value="InterPro"/>
</dbReference>
<evidence type="ECO:0000256" key="7">
    <source>
        <dbReference type="ARBA" id="ARBA00022691"/>
    </source>
</evidence>
<dbReference type="GO" id="GO:0006364">
    <property type="term" value="P:rRNA processing"/>
    <property type="evidence" value="ECO:0007669"/>
    <property type="project" value="UniProtKB-KW"/>
</dbReference>
<dbReference type="InterPro" id="IPR023267">
    <property type="entry name" value="RCMT"/>
</dbReference>
<accession>X0UP44</accession>
<keyword evidence="8" id="KW-0694">RNA-binding</keyword>
<comment type="caution">
    <text evidence="10">The sequence shown here is derived from an EMBL/GenBank/DDBJ whole genome shotgun (WGS) entry which is preliminary data.</text>
</comment>
<evidence type="ECO:0000256" key="6">
    <source>
        <dbReference type="ARBA" id="ARBA00022679"/>
    </source>
</evidence>
<dbReference type="PANTHER" id="PTHR22807">
    <property type="entry name" value="NOP2 YEAST -RELATED NOL1/NOP2/FMU SUN DOMAIN-CONTAINING"/>
    <property type="match status" value="1"/>
</dbReference>
<keyword evidence="6" id="KW-0808">Transferase</keyword>
<evidence type="ECO:0000256" key="3">
    <source>
        <dbReference type="ARBA" id="ARBA00022490"/>
    </source>
</evidence>
<dbReference type="InterPro" id="IPR049560">
    <property type="entry name" value="MeTrfase_RsmB-F_NOP2_cat"/>
</dbReference>
<keyword evidence="5" id="KW-0489">Methyltransferase</keyword>
<dbReference type="InterPro" id="IPR001678">
    <property type="entry name" value="MeTrfase_RsmB-F_NOP2_dom"/>
</dbReference>
<keyword evidence="7" id="KW-0949">S-adenosyl-L-methionine</keyword>
<organism evidence="10">
    <name type="scientific">marine sediment metagenome</name>
    <dbReference type="NCBI Taxonomy" id="412755"/>
    <lineage>
        <taxon>unclassified sequences</taxon>
        <taxon>metagenomes</taxon>
        <taxon>ecological metagenomes</taxon>
    </lineage>
</organism>
<dbReference type="PROSITE" id="PS01153">
    <property type="entry name" value="NOL1_NOP2_SUN"/>
    <property type="match status" value="1"/>
</dbReference>
<dbReference type="Gene3D" id="3.40.50.150">
    <property type="entry name" value="Vaccinia Virus protein VP39"/>
    <property type="match status" value="1"/>
</dbReference>
<dbReference type="GO" id="GO:0003723">
    <property type="term" value="F:RNA binding"/>
    <property type="evidence" value="ECO:0007669"/>
    <property type="project" value="UniProtKB-KW"/>
</dbReference>
<reference evidence="10" key="1">
    <citation type="journal article" date="2014" name="Front. Microbiol.">
        <title>High frequency of phylogenetically diverse reductive dehalogenase-homologous genes in deep subseafloor sedimentary metagenomes.</title>
        <authorList>
            <person name="Kawai M."/>
            <person name="Futagami T."/>
            <person name="Toyoda A."/>
            <person name="Takaki Y."/>
            <person name="Nishi S."/>
            <person name="Hori S."/>
            <person name="Arai W."/>
            <person name="Tsubouchi T."/>
            <person name="Morono Y."/>
            <person name="Uchiyama I."/>
            <person name="Ito T."/>
            <person name="Fujiyama A."/>
            <person name="Inagaki F."/>
            <person name="Takami H."/>
        </authorList>
    </citation>
    <scope>NUCLEOTIDE SEQUENCE</scope>
    <source>
        <strain evidence="10">Expedition CK06-06</strain>
    </source>
</reference>
<dbReference type="EMBL" id="BARS01028362">
    <property type="protein sequence ID" value="GAG07574.1"/>
    <property type="molecule type" value="Genomic_DNA"/>
</dbReference>
<feature type="domain" description="SAM-dependent MTase RsmB/NOP-type" evidence="9">
    <location>
        <begin position="1"/>
        <end position="204"/>
    </location>
</feature>
<dbReference type="PANTHER" id="PTHR22807:SF61">
    <property type="entry name" value="NOL1_NOP2_SUN FAMILY PROTEIN _ ANTITERMINATION NUSB DOMAIN-CONTAINING PROTEIN"/>
    <property type="match status" value="1"/>
</dbReference>
<dbReference type="InterPro" id="IPR018314">
    <property type="entry name" value="RsmB/NOL1/NOP2-like_CS"/>
</dbReference>
<dbReference type="SUPFAM" id="SSF53335">
    <property type="entry name" value="S-adenosyl-L-methionine-dependent methyltransferases"/>
    <property type="match status" value="1"/>
</dbReference>
<dbReference type="FunFam" id="3.40.50.150:FF:000022">
    <property type="entry name" value="Ribosomal RNA small subunit methyltransferase B"/>
    <property type="match status" value="1"/>
</dbReference>
<dbReference type="PROSITE" id="PS51686">
    <property type="entry name" value="SAM_MT_RSMB_NOP"/>
    <property type="match status" value="1"/>
</dbReference>
<dbReference type="AlphaFoldDB" id="X0UP44"/>